<evidence type="ECO:0000313" key="3">
    <source>
        <dbReference type="Proteomes" id="UP000807115"/>
    </source>
</evidence>
<name>A0A921URG9_SORBI</name>
<accession>A0A921URG9</accession>
<proteinExistence type="predicted"/>
<gene>
    <name evidence="2" type="ORF">BDA96_03G293000</name>
</gene>
<dbReference type="AlphaFoldDB" id="A0A921URG9"/>
<reference evidence="2" key="1">
    <citation type="journal article" date="2019" name="BMC Genomics">
        <title>A new reference genome for Sorghum bicolor reveals high levels of sequence similarity between sweet and grain genotypes: implications for the genetics of sugar metabolism.</title>
        <authorList>
            <person name="Cooper E.A."/>
            <person name="Brenton Z.W."/>
            <person name="Flinn B.S."/>
            <person name="Jenkins J."/>
            <person name="Shu S."/>
            <person name="Flowers D."/>
            <person name="Luo F."/>
            <person name="Wang Y."/>
            <person name="Xia P."/>
            <person name="Barry K."/>
            <person name="Daum C."/>
            <person name="Lipzen A."/>
            <person name="Yoshinaga Y."/>
            <person name="Schmutz J."/>
            <person name="Saski C."/>
            <person name="Vermerris W."/>
            <person name="Kresovich S."/>
        </authorList>
    </citation>
    <scope>NUCLEOTIDE SEQUENCE</scope>
</reference>
<reference evidence="2" key="2">
    <citation type="submission" date="2020-10" db="EMBL/GenBank/DDBJ databases">
        <authorList>
            <person name="Cooper E.A."/>
            <person name="Brenton Z.W."/>
            <person name="Flinn B.S."/>
            <person name="Jenkins J."/>
            <person name="Shu S."/>
            <person name="Flowers D."/>
            <person name="Luo F."/>
            <person name="Wang Y."/>
            <person name="Xia P."/>
            <person name="Barry K."/>
            <person name="Daum C."/>
            <person name="Lipzen A."/>
            <person name="Yoshinaga Y."/>
            <person name="Schmutz J."/>
            <person name="Saski C."/>
            <person name="Vermerris W."/>
            <person name="Kresovich S."/>
        </authorList>
    </citation>
    <scope>NUCLEOTIDE SEQUENCE</scope>
</reference>
<feature type="signal peptide" evidence="1">
    <location>
        <begin position="1"/>
        <end position="22"/>
    </location>
</feature>
<feature type="chain" id="PRO_5037387441" description="Secreted protein" evidence="1">
    <location>
        <begin position="23"/>
        <end position="122"/>
    </location>
</feature>
<dbReference type="Proteomes" id="UP000807115">
    <property type="component" value="Chromosome 3"/>
</dbReference>
<keyword evidence="1" id="KW-0732">Signal</keyword>
<comment type="caution">
    <text evidence="2">The sequence shown here is derived from an EMBL/GenBank/DDBJ whole genome shotgun (WGS) entry which is preliminary data.</text>
</comment>
<dbReference type="EMBL" id="CM027682">
    <property type="protein sequence ID" value="KAG0539096.1"/>
    <property type="molecule type" value="Genomic_DNA"/>
</dbReference>
<organism evidence="2 3">
    <name type="scientific">Sorghum bicolor</name>
    <name type="common">Sorghum</name>
    <name type="synonym">Sorghum vulgare</name>
    <dbReference type="NCBI Taxonomy" id="4558"/>
    <lineage>
        <taxon>Eukaryota</taxon>
        <taxon>Viridiplantae</taxon>
        <taxon>Streptophyta</taxon>
        <taxon>Embryophyta</taxon>
        <taxon>Tracheophyta</taxon>
        <taxon>Spermatophyta</taxon>
        <taxon>Magnoliopsida</taxon>
        <taxon>Liliopsida</taxon>
        <taxon>Poales</taxon>
        <taxon>Poaceae</taxon>
        <taxon>PACMAD clade</taxon>
        <taxon>Panicoideae</taxon>
        <taxon>Andropogonodae</taxon>
        <taxon>Andropogoneae</taxon>
        <taxon>Sorghinae</taxon>
        <taxon>Sorghum</taxon>
    </lineage>
</organism>
<evidence type="ECO:0000313" key="2">
    <source>
        <dbReference type="EMBL" id="KAG0539096.1"/>
    </source>
</evidence>
<evidence type="ECO:0008006" key="4">
    <source>
        <dbReference type="Google" id="ProtNLM"/>
    </source>
</evidence>
<evidence type="ECO:0000256" key="1">
    <source>
        <dbReference type="SAM" id="SignalP"/>
    </source>
</evidence>
<protein>
    <recommendedName>
        <fullName evidence="4">Secreted protein</fullName>
    </recommendedName>
</protein>
<sequence>MCCFELHFFSLGLSLFLKHSSCLYAGAKTSNPAATNLVWAARPPFAHKDGLRVLLNISGEAPDSLCFEGWSSSASNPPSEAGAHHLVFFTSPPLLFLCSFTLKGTLRWVLFSCSDRQKGRRL</sequence>